<sequence length="63" mass="6413">MNEYFLGQGKEGAEKLKSKLDSDMDDYFKKAKARGLKEAAAAEEAAAGSAGDGEAAAAEGGDA</sequence>
<dbReference type="GeneID" id="25738770"/>
<protein>
    <submittedName>
        <fullName evidence="2">Uncharacterized protein</fullName>
    </submittedName>
</protein>
<dbReference type="AlphaFoldDB" id="A0A0D2JSX7"/>
<reference evidence="2 3" key="1">
    <citation type="journal article" date="2013" name="BMC Genomics">
        <title>Reconstruction of the lipid metabolism for the microalga Monoraphidium neglectum from its genome sequence reveals characteristics suitable for biofuel production.</title>
        <authorList>
            <person name="Bogen C."/>
            <person name="Al-Dilaimi A."/>
            <person name="Albersmeier A."/>
            <person name="Wichmann J."/>
            <person name="Grundmann M."/>
            <person name="Rupp O."/>
            <person name="Lauersen K.J."/>
            <person name="Blifernez-Klassen O."/>
            <person name="Kalinowski J."/>
            <person name="Goesmann A."/>
            <person name="Mussgnug J.H."/>
            <person name="Kruse O."/>
        </authorList>
    </citation>
    <scope>NUCLEOTIDE SEQUENCE [LARGE SCALE GENOMIC DNA]</scope>
    <source>
        <strain evidence="2 3">SAG 48.87</strain>
    </source>
</reference>
<proteinExistence type="predicted"/>
<accession>A0A0D2JSX7</accession>
<evidence type="ECO:0000313" key="3">
    <source>
        <dbReference type="Proteomes" id="UP000054498"/>
    </source>
</evidence>
<evidence type="ECO:0000256" key="1">
    <source>
        <dbReference type="SAM" id="MobiDB-lite"/>
    </source>
</evidence>
<dbReference type="RefSeq" id="XP_013901087.1">
    <property type="nucleotide sequence ID" value="XM_014045633.1"/>
</dbReference>
<dbReference type="STRING" id="145388.A0A0D2JSX7"/>
<dbReference type="KEGG" id="mng:MNEG_5893"/>
<dbReference type="EMBL" id="KK101130">
    <property type="protein sequence ID" value="KIZ02068.1"/>
    <property type="molecule type" value="Genomic_DNA"/>
</dbReference>
<feature type="region of interest" description="Disordered" evidence="1">
    <location>
        <begin position="42"/>
        <end position="63"/>
    </location>
</feature>
<gene>
    <name evidence="2" type="ORF">MNEG_5893</name>
</gene>
<evidence type="ECO:0000313" key="2">
    <source>
        <dbReference type="EMBL" id="KIZ02068.1"/>
    </source>
</evidence>
<dbReference type="Proteomes" id="UP000054498">
    <property type="component" value="Unassembled WGS sequence"/>
</dbReference>
<keyword evidence="3" id="KW-1185">Reference proteome</keyword>
<organism evidence="2 3">
    <name type="scientific">Monoraphidium neglectum</name>
    <dbReference type="NCBI Taxonomy" id="145388"/>
    <lineage>
        <taxon>Eukaryota</taxon>
        <taxon>Viridiplantae</taxon>
        <taxon>Chlorophyta</taxon>
        <taxon>core chlorophytes</taxon>
        <taxon>Chlorophyceae</taxon>
        <taxon>CS clade</taxon>
        <taxon>Sphaeropleales</taxon>
        <taxon>Selenastraceae</taxon>
        <taxon>Monoraphidium</taxon>
    </lineage>
</organism>
<name>A0A0D2JSX7_9CHLO</name>